<proteinExistence type="predicted"/>
<feature type="compositionally biased region" description="Low complexity" evidence="1">
    <location>
        <begin position="45"/>
        <end position="54"/>
    </location>
</feature>
<evidence type="ECO:0008006" key="4">
    <source>
        <dbReference type="Google" id="ProtNLM"/>
    </source>
</evidence>
<feature type="transmembrane region" description="Helical" evidence="2">
    <location>
        <begin position="272"/>
        <end position="294"/>
    </location>
</feature>
<dbReference type="EMBL" id="MN739002">
    <property type="protein sequence ID" value="QHT34577.1"/>
    <property type="molecule type" value="Genomic_DNA"/>
</dbReference>
<keyword evidence="2" id="KW-1133">Transmembrane helix</keyword>
<sequence length="298" mass="33240">MSHAVVQIYQIHQLPQPAHSPLYKCQRHKPCRSYNITIPNILNTSPSASPSSSSDIDDNGYSSPNPELTSFVSIDGDYDDEETPNVTVVGLGLGVIGVATAPPLDDDYIVTCDPLPPCVKGVPLCPPTPSTSPYEEGVVGGCSSPPTEEEMCIICYDKIDKNDGTFYSNFCDTCKYTVHISCIEEYIIRKLKDDVQTHQTRFVGIKCLMCSKVVERGELTQEEFDEINNSDDRMVGDRITAEQRRDIRLHQHALRVMERQIRHDRRHGNKRFFCHVCFILCLILCAGGVLAAVITKTT</sequence>
<evidence type="ECO:0000313" key="3">
    <source>
        <dbReference type="EMBL" id="QHT34577.1"/>
    </source>
</evidence>
<organism evidence="3">
    <name type="scientific">viral metagenome</name>
    <dbReference type="NCBI Taxonomy" id="1070528"/>
    <lineage>
        <taxon>unclassified sequences</taxon>
        <taxon>metagenomes</taxon>
        <taxon>organismal metagenomes</taxon>
    </lineage>
</organism>
<accession>A0A6C0EZH7</accession>
<name>A0A6C0EZH7_9ZZZZ</name>
<reference evidence="3" key="1">
    <citation type="journal article" date="2020" name="Nature">
        <title>Giant virus diversity and host interactions through global metagenomics.</title>
        <authorList>
            <person name="Schulz F."/>
            <person name="Roux S."/>
            <person name="Paez-Espino D."/>
            <person name="Jungbluth S."/>
            <person name="Walsh D.A."/>
            <person name="Denef V.J."/>
            <person name="McMahon K.D."/>
            <person name="Konstantinidis K.T."/>
            <person name="Eloe-Fadrosh E.A."/>
            <person name="Kyrpides N.C."/>
            <person name="Woyke T."/>
        </authorList>
    </citation>
    <scope>NUCLEOTIDE SEQUENCE</scope>
    <source>
        <strain evidence="3">GVMAG-M-3300009163-63</strain>
    </source>
</reference>
<keyword evidence="2" id="KW-0812">Transmembrane</keyword>
<protein>
    <recommendedName>
        <fullName evidence="4">RING-type domain-containing protein</fullName>
    </recommendedName>
</protein>
<evidence type="ECO:0000256" key="1">
    <source>
        <dbReference type="SAM" id="MobiDB-lite"/>
    </source>
</evidence>
<evidence type="ECO:0000256" key="2">
    <source>
        <dbReference type="SAM" id="Phobius"/>
    </source>
</evidence>
<keyword evidence="2" id="KW-0472">Membrane</keyword>
<dbReference type="InterPro" id="IPR013083">
    <property type="entry name" value="Znf_RING/FYVE/PHD"/>
</dbReference>
<feature type="region of interest" description="Disordered" evidence="1">
    <location>
        <begin position="42"/>
        <end position="79"/>
    </location>
</feature>
<dbReference type="Gene3D" id="3.30.40.10">
    <property type="entry name" value="Zinc/RING finger domain, C3HC4 (zinc finger)"/>
    <property type="match status" value="1"/>
</dbReference>
<dbReference type="AlphaFoldDB" id="A0A6C0EZH7"/>
<feature type="compositionally biased region" description="Polar residues" evidence="1">
    <location>
        <begin position="60"/>
        <end position="72"/>
    </location>
</feature>